<sequence length="639" mass="73442">MINRKILHLYFMNHGILVLEIIDDVACEPNNLFAKPHYDNAFLMRPSHSFLISWRGCDSHMLMFRKYRIHSIFFASFFIFTVSILIVIIFFSYHYSSTQIIDTTTEYQKNNLYRLSEELGDNLKSFQDYSVILSRQHNFRQVISGRQSVREQASGRTSLTNDFSNVIYSVQALHTVEIFMSSPPVDNIQFPVRYSELASIFEKEWFQDIEDSAYSWLGHREVDTTAGPTEVISLGRKINTSNGDLSAVMIINLDPLIVENWLRKDYEDSHIVLLDHMGTIVASTNQEEIGGNEYGGLINGSQESFFDSPSQSQRQLDNNLVVTSSIPSVNWTVIQITPYEELTEGSVNMAKKLGLIGVVGVLIVLIVTFFLTKKFTYPILQLANVMKSYRLTQTKVSLPQGYRNEFGELFEGFEELTNNMEELYKSLDDQHHRQRKAEIKALQANINPHFLYNTLDQLNWMAIEKGNIDISRMLELLGKMLRIGLSKGESIITIRDELKYLEYYMNLQKIQLEDRLTYDMRVSDNVLNYYIPKLTLQPFVENAIIHGFRDRRHGVIMIDMKENAQDLILYVIDNGIGFSKPPLLTNSQQHLGGYGIKNVIERLNVYFGDKADVQIDSEEGRTTVSITIPKVSNKSHLSA</sequence>
<keyword evidence="4" id="KW-1185">Reference proteome</keyword>
<dbReference type="GO" id="GO:0016020">
    <property type="term" value="C:membrane"/>
    <property type="evidence" value="ECO:0007669"/>
    <property type="project" value="InterPro"/>
</dbReference>
<feature type="domain" description="Signal transduction histidine kinase internal region" evidence="2">
    <location>
        <begin position="437"/>
        <end position="516"/>
    </location>
</feature>
<evidence type="ECO:0000259" key="2">
    <source>
        <dbReference type="Pfam" id="PF06580"/>
    </source>
</evidence>
<dbReference type="RefSeq" id="WP_257820061.1">
    <property type="nucleotide sequence ID" value="NZ_JABXYM010000001.1"/>
</dbReference>
<dbReference type="Pfam" id="PF06580">
    <property type="entry name" value="His_kinase"/>
    <property type="match status" value="1"/>
</dbReference>
<dbReference type="PANTHER" id="PTHR34220:SF7">
    <property type="entry name" value="SENSOR HISTIDINE KINASE YPDA"/>
    <property type="match status" value="1"/>
</dbReference>
<comment type="caution">
    <text evidence="3">The sequence shown here is derived from an EMBL/GenBank/DDBJ whole genome shotgun (WGS) entry which is preliminary data.</text>
</comment>
<keyword evidence="3" id="KW-0808">Transferase</keyword>
<dbReference type="PANTHER" id="PTHR34220">
    <property type="entry name" value="SENSOR HISTIDINE KINASE YPDA"/>
    <property type="match status" value="1"/>
</dbReference>
<evidence type="ECO:0000313" key="4">
    <source>
        <dbReference type="Proteomes" id="UP001057753"/>
    </source>
</evidence>
<dbReference type="EMBL" id="JABXYM010000001">
    <property type="protein sequence ID" value="MCR6095361.1"/>
    <property type="molecule type" value="Genomic_DNA"/>
</dbReference>
<dbReference type="GO" id="GO:0000155">
    <property type="term" value="F:phosphorelay sensor kinase activity"/>
    <property type="evidence" value="ECO:0007669"/>
    <property type="project" value="InterPro"/>
</dbReference>
<keyword evidence="1" id="KW-0812">Transmembrane</keyword>
<dbReference type="InterPro" id="IPR050640">
    <property type="entry name" value="Bact_2-comp_sensor_kinase"/>
</dbReference>
<dbReference type="AlphaFoldDB" id="A0A9Q4AYY6"/>
<keyword evidence="1" id="KW-1133">Transmembrane helix</keyword>
<accession>A0A9Q4AYY6</accession>
<proteinExistence type="predicted"/>
<gene>
    <name evidence="3" type="ORF">HXA33_02285</name>
</gene>
<dbReference type="Gene3D" id="3.30.565.10">
    <property type="entry name" value="Histidine kinase-like ATPase, C-terminal domain"/>
    <property type="match status" value="1"/>
</dbReference>
<feature type="transmembrane region" description="Helical" evidence="1">
    <location>
        <begin position="72"/>
        <end position="95"/>
    </location>
</feature>
<name>A0A9Q4AYY6_SALAG</name>
<dbReference type="Gene3D" id="6.10.340.10">
    <property type="match status" value="1"/>
</dbReference>
<evidence type="ECO:0000313" key="3">
    <source>
        <dbReference type="EMBL" id="MCR6095361.1"/>
    </source>
</evidence>
<protein>
    <submittedName>
        <fullName evidence="3">Sensor histidine kinase</fullName>
    </submittedName>
</protein>
<keyword evidence="1" id="KW-0472">Membrane</keyword>
<dbReference type="InterPro" id="IPR010559">
    <property type="entry name" value="Sig_transdc_His_kin_internal"/>
</dbReference>
<keyword evidence="3" id="KW-0418">Kinase</keyword>
<reference evidence="3" key="1">
    <citation type="submission" date="2020-06" db="EMBL/GenBank/DDBJ databases">
        <title>Insight into the genomes of haloalkaliphilic bacilli from Kenyan soda lakes.</title>
        <authorList>
            <person name="Mwirichia R."/>
            <person name="Villamizar G.C."/>
            <person name="Poehlein A."/>
            <person name="Mugweru J."/>
            <person name="Kipnyargis A."/>
            <person name="Kiplimo D."/>
            <person name="Orwa P."/>
            <person name="Daniel R."/>
        </authorList>
    </citation>
    <scope>NUCLEOTIDE SEQUENCE</scope>
    <source>
        <strain evidence="3">B1096_S55</strain>
    </source>
</reference>
<dbReference type="InterPro" id="IPR036890">
    <property type="entry name" value="HATPase_C_sf"/>
</dbReference>
<evidence type="ECO:0000256" key="1">
    <source>
        <dbReference type="SAM" id="Phobius"/>
    </source>
</evidence>
<feature type="transmembrane region" description="Helical" evidence="1">
    <location>
        <begin position="353"/>
        <end position="372"/>
    </location>
</feature>
<dbReference type="Proteomes" id="UP001057753">
    <property type="component" value="Unassembled WGS sequence"/>
</dbReference>
<organism evidence="3 4">
    <name type="scientific">Salipaludibacillus agaradhaerens</name>
    <name type="common">Bacillus agaradhaerens</name>
    <dbReference type="NCBI Taxonomy" id="76935"/>
    <lineage>
        <taxon>Bacteria</taxon>
        <taxon>Bacillati</taxon>
        <taxon>Bacillota</taxon>
        <taxon>Bacilli</taxon>
        <taxon>Bacillales</taxon>
        <taxon>Bacillaceae</taxon>
    </lineage>
</organism>
<dbReference type="SUPFAM" id="SSF55874">
    <property type="entry name" value="ATPase domain of HSP90 chaperone/DNA topoisomerase II/histidine kinase"/>
    <property type="match status" value="1"/>
</dbReference>